<keyword evidence="3" id="KW-0813">Transport</keyword>
<dbReference type="PANTHER" id="PTHR34975">
    <property type="entry name" value="SPORE GERMINATION PROTEIN A2"/>
    <property type="match status" value="1"/>
</dbReference>
<accession>A0A410MDR7</accession>
<evidence type="ECO:0000313" key="10">
    <source>
        <dbReference type="Proteomes" id="UP000287756"/>
    </source>
</evidence>
<feature type="transmembrane region" description="Helical" evidence="8">
    <location>
        <begin position="203"/>
        <end position="224"/>
    </location>
</feature>
<dbReference type="Pfam" id="PF03845">
    <property type="entry name" value="Spore_permease"/>
    <property type="match status" value="1"/>
</dbReference>
<feature type="transmembrane region" description="Helical" evidence="8">
    <location>
        <begin position="236"/>
        <end position="259"/>
    </location>
</feature>
<evidence type="ECO:0000256" key="8">
    <source>
        <dbReference type="SAM" id="Phobius"/>
    </source>
</evidence>
<keyword evidence="5 8" id="KW-0812">Transmembrane</keyword>
<feature type="transmembrane region" description="Helical" evidence="8">
    <location>
        <begin position="324"/>
        <end position="345"/>
    </location>
</feature>
<dbReference type="GO" id="GO:0016020">
    <property type="term" value="C:membrane"/>
    <property type="evidence" value="ECO:0007669"/>
    <property type="project" value="UniProtKB-SubCell"/>
</dbReference>
<gene>
    <name evidence="9" type="ORF">HLI_12045</name>
</gene>
<dbReference type="InterPro" id="IPR004761">
    <property type="entry name" value="Spore_GerAB"/>
</dbReference>
<evidence type="ECO:0000256" key="3">
    <source>
        <dbReference type="ARBA" id="ARBA00022448"/>
    </source>
</evidence>
<reference evidence="9 10" key="1">
    <citation type="submission" date="2018-01" db="EMBL/GenBank/DDBJ databases">
        <title>The whole genome sequencing and assembly of Halobacillus litoralis ERB031 strain.</title>
        <authorList>
            <person name="Lee S.-J."/>
            <person name="Park M.-K."/>
            <person name="Kim J.-Y."/>
            <person name="Lee Y.-J."/>
            <person name="Yi H."/>
            <person name="Bahn Y.-S."/>
            <person name="Kim J.F."/>
            <person name="Lee D.-W."/>
        </authorList>
    </citation>
    <scope>NUCLEOTIDE SEQUENCE [LARGE SCALE GENOMIC DNA]</scope>
    <source>
        <strain evidence="9 10">ERB 031</strain>
    </source>
</reference>
<protein>
    <submittedName>
        <fullName evidence="9">Spore gernimation protein GerB</fullName>
    </submittedName>
</protein>
<comment type="similarity">
    <text evidence="2">Belongs to the amino acid-polyamine-organocation (APC) superfamily. Spore germination protein (SGP) (TC 2.A.3.9) family.</text>
</comment>
<dbReference type="Proteomes" id="UP000287756">
    <property type="component" value="Chromosome"/>
</dbReference>
<feature type="transmembrane region" description="Helical" evidence="8">
    <location>
        <begin position="291"/>
        <end position="312"/>
    </location>
</feature>
<proteinExistence type="inferred from homology"/>
<feature type="transmembrane region" description="Helical" evidence="8">
    <location>
        <begin position="162"/>
        <end position="183"/>
    </location>
</feature>
<dbReference type="PANTHER" id="PTHR34975:SF2">
    <property type="entry name" value="SPORE GERMINATION PROTEIN A2"/>
    <property type="match status" value="1"/>
</dbReference>
<dbReference type="GO" id="GO:0009847">
    <property type="term" value="P:spore germination"/>
    <property type="evidence" value="ECO:0007669"/>
    <property type="project" value="InterPro"/>
</dbReference>
<keyword evidence="4" id="KW-0309">Germination</keyword>
<evidence type="ECO:0000256" key="1">
    <source>
        <dbReference type="ARBA" id="ARBA00004141"/>
    </source>
</evidence>
<feature type="transmembrane region" description="Helical" evidence="8">
    <location>
        <begin position="102"/>
        <end position="127"/>
    </location>
</feature>
<dbReference type="KEGG" id="hli:HLI_12045"/>
<feature type="transmembrane region" description="Helical" evidence="8">
    <location>
        <begin position="133"/>
        <end position="155"/>
    </location>
</feature>
<feature type="transmembrane region" description="Helical" evidence="8">
    <location>
        <begin position="32"/>
        <end position="50"/>
    </location>
</feature>
<dbReference type="AlphaFoldDB" id="A0A410MDR7"/>
<evidence type="ECO:0000313" key="9">
    <source>
        <dbReference type="EMBL" id="QAS52874.1"/>
    </source>
</evidence>
<evidence type="ECO:0000256" key="5">
    <source>
        <dbReference type="ARBA" id="ARBA00022692"/>
    </source>
</evidence>
<dbReference type="OrthoDB" id="2380240at2"/>
<evidence type="ECO:0000256" key="6">
    <source>
        <dbReference type="ARBA" id="ARBA00022989"/>
    </source>
</evidence>
<feature type="transmembrane region" description="Helical" evidence="8">
    <location>
        <begin position="62"/>
        <end position="81"/>
    </location>
</feature>
<dbReference type="Gene3D" id="1.20.1740.10">
    <property type="entry name" value="Amino acid/polyamine transporter I"/>
    <property type="match status" value="1"/>
</dbReference>
<keyword evidence="7 8" id="KW-0472">Membrane</keyword>
<sequence length="382" mass="43295">MANVPRQRGISMSKPKVESGLNIPENYLVTPAYVFFLIHAMQIGVGILGFEQFLVEKAGYDAWIALLVAGGILHVILWMIYRLLQNGGGDIVEIHRKVFGKYLGGLLSMIFCAYFLLLTFTVIVTFIEVIRVWMFPSLHVWVFAFILILLVYYLVTGGFRVITGVCLISVAIGLPLLLLKFFPVQAGHTMTIYPGISHSFTDIMGATKASVLSFLGLEFLLIYYPFIKNAEKSKKWAHMGVFYTTMIYLISMIVTSVYFSEAQLRQVTWGTISAWKIVEFPFIERFEYVGIAMWLYVILPNVCLGLWGATRIPKRVFKIKQKYVLLAFCFVLFLGSGLTGGRAFINTLNNFSSQVGMYILLYVPVLLVLKTISDKVRKRNEQ</sequence>
<organism evidence="9 10">
    <name type="scientific">Halobacillus litoralis</name>
    <dbReference type="NCBI Taxonomy" id="45668"/>
    <lineage>
        <taxon>Bacteria</taxon>
        <taxon>Bacillati</taxon>
        <taxon>Bacillota</taxon>
        <taxon>Bacilli</taxon>
        <taxon>Bacillales</taxon>
        <taxon>Bacillaceae</taxon>
        <taxon>Halobacillus</taxon>
    </lineage>
</organism>
<evidence type="ECO:0000256" key="2">
    <source>
        <dbReference type="ARBA" id="ARBA00007998"/>
    </source>
</evidence>
<dbReference type="EMBL" id="CP026118">
    <property type="protein sequence ID" value="QAS52874.1"/>
    <property type="molecule type" value="Genomic_DNA"/>
</dbReference>
<keyword evidence="6 8" id="KW-1133">Transmembrane helix</keyword>
<evidence type="ECO:0000256" key="4">
    <source>
        <dbReference type="ARBA" id="ARBA00022544"/>
    </source>
</evidence>
<name>A0A410MDR7_9BACI</name>
<comment type="subcellular location">
    <subcellularLocation>
        <location evidence="1">Membrane</location>
        <topology evidence="1">Multi-pass membrane protein</topology>
    </subcellularLocation>
</comment>
<dbReference type="NCBIfam" id="TIGR00912">
    <property type="entry name" value="2A0309"/>
    <property type="match status" value="1"/>
</dbReference>
<evidence type="ECO:0000256" key="7">
    <source>
        <dbReference type="ARBA" id="ARBA00023136"/>
    </source>
</evidence>
<feature type="transmembrane region" description="Helical" evidence="8">
    <location>
        <begin position="351"/>
        <end position="369"/>
    </location>
</feature>